<dbReference type="EMBL" id="JBEPMC010000004">
    <property type="protein sequence ID" value="MET3579380.1"/>
    <property type="molecule type" value="Genomic_DNA"/>
</dbReference>
<evidence type="ECO:0000313" key="2">
    <source>
        <dbReference type="Proteomes" id="UP001549204"/>
    </source>
</evidence>
<dbReference type="Proteomes" id="UP001549204">
    <property type="component" value="Unassembled WGS sequence"/>
</dbReference>
<reference evidence="1 2" key="1">
    <citation type="submission" date="2024-06" db="EMBL/GenBank/DDBJ databases">
        <title>Genomic Encyclopedia of Type Strains, Phase IV (KMG-IV): sequencing the most valuable type-strain genomes for metagenomic binning, comparative biology and taxonomic classification.</title>
        <authorList>
            <person name="Goeker M."/>
        </authorList>
    </citation>
    <scope>NUCLEOTIDE SEQUENCE [LARGE SCALE GENOMIC DNA]</scope>
    <source>
        <strain evidence="1 2">DSM 100022</strain>
    </source>
</reference>
<proteinExistence type="predicted"/>
<accession>A0ABV2GM70</accession>
<comment type="caution">
    <text evidence="1">The sequence shown here is derived from an EMBL/GenBank/DDBJ whole genome shotgun (WGS) entry which is preliminary data.</text>
</comment>
<protein>
    <submittedName>
        <fullName evidence="1">Uncharacterized protein</fullName>
    </submittedName>
</protein>
<dbReference type="RefSeq" id="WP_354490691.1">
    <property type="nucleotide sequence ID" value="NZ_JBEPMC010000004.1"/>
</dbReference>
<keyword evidence="2" id="KW-1185">Reference proteome</keyword>
<gene>
    <name evidence="1" type="ORF">ABID19_002411</name>
</gene>
<sequence length="52" mass="5653">MTFPTPILASVFVLAAAVLALRFAAFAATRRSMVKVRSDRRQPADGRSKTSD</sequence>
<organism evidence="1 2">
    <name type="scientific">Mesorhizobium robiniae</name>
    <dbReference type="NCBI Taxonomy" id="559315"/>
    <lineage>
        <taxon>Bacteria</taxon>
        <taxon>Pseudomonadati</taxon>
        <taxon>Pseudomonadota</taxon>
        <taxon>Alphaproteobacteria</taxon>
        <taxon>Hyphomicrobiales</taxon>
        <taxon>Phyllobacteriaceae</taxon>
        <taxon>Mesorhizobium</taxon>
    </lineage>
</organism>
<name>A0ABV2GM70_9HYPH</name>
<evidence type="ECO:0000313" key="1">
    <source>
        <dbReference type="EMBL" id="MET3579380.1"/>
    </source>
</evidence>